<evidence type="ECO:0000313" key="3">
    <source>
        <dbReference type="Proteomes" id="UP000002428"/>
    </source>
</evidence>
<dbReference type="eggNOG" id="ENOG502S5IA">
    <property type="taxonomic scope" value="Eukaryota"/>
</dbReference>
<dbReference type="Proteomes" id="UP000002428">
    <property type="component" value="Chromosome F"/>
</dbReference>
<evidence type="ECO:0000313" key="2">
    <source>
        <dbReference type="EMBL" id="CAG58997.1"/>
    </source>
</evidence>
<dbReference type="GO" id="GO:0005783">
    <property type="term" value="C:endoplasmic reticulum"/>
    <property type="evidence" value="ECO:0007669"/>
    <property type="project" value="EnsemblFungi"/>
</dbReference>
<dbReference type="KEGG" id="cgr:2887633"/>
<dbReference type="AlphaFoldDB" id="Q6FUM1"/>
<dbReference type="GO" id="GO:0000321">
    <property type="term" value="P:re-entry into mitotic cell cycle after pheromone arrest"/>
    <property type="evidence" value="ECO:0007669"/>
    <property type="project" value="EnsemblFungi"/>
</dbReference>
<reference evidence="2 3" key="1">
    <citation type="journal article" date="2004" name="Nature">
        <title>Genome evolution in yeasts.</title>
        <authorList>
            <consortium name="Genolevures"/>
            <person name="Dujon B."/>
            <person name="Sherman D."/>
            <person name="Fischer G."/>
            <person name="Durrens P."/>
            <person name="Casaregola S."/>
            <person name="Lafontaine I."/>
            <person name="de Montigny J."/>
            <person name="Marck C."/>
            <person name="Neuveglise C."/>
            <person name="Talla E."/>
            <person name="Goffard N."/>
            <person name="Frangeul L."/>
            <person name="Aigle M."/>
            <person name="Anthouard V."/>
            <person name="Babour A."/>
            <person name="Barbe V."/>
            <person name="Barnay S."/>
            <person name="Blanchin S."/>
            <person name="Beckerich J.M."/>
            <person name="Beyne E."/>
            <person name="Bleykasten C."/>
            <person name="Boisrame A."/>
            <person name="Boyer J."/>
            <person name="Cattolico L."/>
            <person name="Confanioleri F."/>
            <person name="de Daruvar A."/>
            <person name="Despons L."/>
            <person name="Fabre E."/>
            <person name="Fairhead C."/>
            <person name="Ferry-Dumazet H."/>
            <person name="Groppi A."/>
            <person name="Hantraye F."/>
            <person name="Hennequin C."/>
            <person name="Jauniaux N."/>
            <person name="Joyet P."/>
            <person name="Kachouri R."/>
            <person name="Kerrest A."/>
            <person name="Koszul R."/>
            <person name="Lemaire M."/>
            <person name="Lesur I."/>
            <person name="Ma L."/>
            <person name="Muller H."/>
            <person name="Nicaud J.M."/>
            <person name="Nikolski M."/>
            <person name="Oztas S."/>
            <person name="Ozier-Kalogeropoulos O."/>
            <person name="Pellenz S."/>
            <person name="Potier S."/>
            <person name="Richard G.F."/>
            <person name="Straub M.L."/>
            <person name="Suleau A."/>
            <person name="Swennene D."/>
            <person name="Tekaia F."/>
            <person name="Wesolowski-Louvel M."/>
            <person name="Westhof E."/>
            <person name="Wirth B."/>
            <person name="Zeniou-Meyer M."/>
            <person name="Zivanovic I."/>
            <person name="Bolotin-Fukuhara M."/>
            <person name="Thierry A."/>
            <person name="Bouchier C."/>
            <person name="Caudron B."/>
            <person name="Scarpelli C."/>
            <person name="Gaillardin C."/>
            <person name="Weissenbach J."/>
            <person name="Wincker P."/>
            <person name="Souciet J.L."/>
        </authorList>
    </citation>
    <scope>NUCLEOTIDE SEQUENCE [LARGE SCALE GENOMIC DNA]</scope>
    <source>
        <strain evidence="3">ATCC 2001 / BCRC 20586 / JCM 3761 / NBRC 0622 / NRRL Y-65 / CBS 138</strain>
    </source>
</reference>
<dbReference type="EMBL" id="CR380952">
    <property type="protein sequence ID" value="CAG58997.1"/>
    <property type="molecule type" value="Genomic_DNA"/>
</dbReference>
<evidence type="ECO:0000313" key="1">
    <source>
        <dbReference type="CGD" id="CAL0129641"/>
    </source>
</evidence>
<sequence>MYLLNDFTLLYKLSEKRSNRIKPQIIKDIMEGNVPPQAPQQLYMTPQSENLTHLYKLLEQLIQQLATNNEKKENILVAVDTLSNRVNSSETSVNDHYSSSARLIQQFLDRIDPVPDSQSSKDKNRVEETLRQQNKQLKEILLNSQSITRESYDILKYHEECLHEVIGHLRADILKDQRKVVNEIRTRFNKDVKALEDIEFQSYIDNVNEIQKLMDISYVYRTLLRLVTQTS</sequence>
<organism evidence="2 3">
    <name type="scientific">Candida glabrata (strain ATCC 2001 / BCRC 20586 / JCM 3761 / NBRC 0622 / NRRL Y-65 / CBS 138)</name>
    <name type="common">Yeast</name>
    <name type="synonym">Nakaseomyces glabratus</name>
    <dbReference type="NCBI Taxonomy" id="284593"/>
    <lineage>
        <taxon>Eukaryota</taxon>
        <taxon>Fungi</taxon>
        <taxon>Dikarya</taxon>
        <taxon>Ascomycota</taxon>
        <taxon>Saccharomycotina</taxon>
        <taxon>Saccharomycetes</taxon>
        <taxon>Saccharomycetales</taxon>
        <taxon>Saccharomycetaceae</taxon>
        <taxon>Nakaseomyces</taxon>
    </lineage>
</organism>
<name>Q6FUM1_CANGA</name>
<dbReference type="OMA" id="HMYLLVN"/>
<evidence type="ECO:0008006" key="4">
    <source>
        <dbReference type="Google" id="ProtNLM"/>
    </source>
</evidence>
<dbReference type="FunCoup" id="Q6FUM1">
    <property type="interactions" value="76"/>
</dbReference>
<keyword evidence="3" id="KW-1185">Reference proteome</keyword>
<proteinExistence type="predicted"/>
<dbReference type="CGD" id="CAL0129641">
    <property type="gene designation" value="CAGL0F02365g"/>
</dbReference>
<dbReference type="HOGENOM" id="CLU_103442_0_0_1"/>
<dbReference type="InParanoid" id="Q6FUM1"/>
<gene>
    <name evidence="1 2" type="ordered locus">CAGL0F02365g</name>
</gene>
<dbReference type="STRING" id="284593.Q6FUM1"/>
<accession>Q6FUM1</accession>
<protein>
    <recommendedName>
        <fullName evidence="4">Factor arrest protein 7</fullName>
    </recommendedName>
</protein>
<dbReference type="VEuPathDB" id="FungiDB:CAGL0F02365g"/>